<proteinExistence type="predicted"/>
<evidence type="ECO:0000256" key="1">
    <source>
        <dbReference type="ARBA" id="ARBA00023015"/>
    </source>
</evidence>
<dbReference type="Proteomes" id="UP000019132">
    <property type="component" value="Unassembled WGS sequence"/>
</dbReference>
<dbReference type="STRING" id="431595.K3WXB7"/>
<dbReference type="EnsemblProtists" id="PYU1_T009615">
    <property type="protein sequence ID" value="PYU1_T009615"/>
    <property type="gene ID" value="PYU1_G009597"/>
</dbReference>
<dbReference type="SUPFAM" id="SSF46689">
    <property type="entry name" value="Homeodomain-like"/>
    <property type="match status" value="1"/>
</dbReference>
<dbReference type="InterPro" id="IPR007526">
    <property type="entry name" value="SWIRM"/>
</dbReference>
<accession>K3WXB7</accession>
<dbReference type="Pfam" id="PF04433">
    <property type="entry name" value="SWIRM"/>
    <property type="match status" value="1"/>
</dbReference>
<evidence type="ECO:0000313" key="7">
    <source>
        <dbReference type="Proteomes" id="UP000019132"/>
    </source>
</evidence>
<dbReference type="AlphaFoldDB" id="K3WXB7"/>
<keyword evidence="7" id="KW-1185">Reference proteome</keyword>
<feature type="region of interest" description="Disordered" evidence="4">
    <location>
        <begin position="1"/>
        <end position="72"/>
    </location>
</feature>
<evidence type="ECO:0000313" key="6">
    <source>
        <dbReference type="EnsemblProtists" id="PYU1_T009615"/>
    </source>
</evidence>
<evidence type="ECO:0000259" key="5">
    <source>
        <dbReference type="PROSITE" id="PS50934"/>
    </source>
</evidence>
<dbReference type="VEuPathDB" id="FungiDB:PYU1_G009597"/>
<name>K3WXB7_GLOUD</name>
<evidence type="ECO:0000256" key="3">
    <source>
        <dbReference type="ARBA" id="ARBA00023242"/>
    </source>
</evidence>
<dbReference type="InterPro" id="IPR009057">
    <property type="entry name" value="Homeodomain-like_sf"/>
</dbReference>
<dbReference type="FunFam" id="1.10.10.10:FF:000020">
    <property type="entry name" value="SWI/SNF complex subunit SMARCC2 isoform c"/>
    <property type="match status" value="1"/>
</dbReference>
<dbReference type="GO" id="GO:0005634">
    <property type="term" value="C:nucleus"/>
    <property type="evidence" value="ECO:0007669"/>
    <property type="project" value="UniProtKB-ARBA"/>
</dbReference>
<evidence type="ECO:0000256" key="4">
    <source>
        <dbReference type="SAM" id="MobiDB-lite"/>
    </source>
</evidence>
<dbReference type="PROSITE" id="PS50934">
    <property type="entry name" value="SWIRM"/>
    <property type="match status" value="1"/>
</dbReference>
<evidence type="ECO:0000256" key="2">
    <source>
        <dbReference type="ARBA" id="ARBA00023163"/>
    </source>
</evidence>
<dbReference type="InterPro" id="IPR036388">
    <property type="entry name" value="WH-like_DNA-bd_sf"/>
</dbReference>
<reference evidence="6" key="3">
    <citation type="submission" date="2015-02" db="UniProtKB">
        <authorList>
            <consortium name="EnsemblProtists"/>
        </authorList>
    </citation>
    <scope>IDENTIFICATION</scope>
    <source>
        <strain evidence="6">DAOM BR144</strain>
    </source>
</reference>
<feature type="compositionally biased region" description="Low complexity" evidence="4">
    <location>
        <begin position="1"/>
        <end position="32"/>
    </location>
</feature>
<organism evidence="6 7">
    <name type="scientific">Globisporangium ultimum (strain ATCC 200006 / CBS 805.95 / DAOM BR144)</name>
    <name type="common">Pythium ultimum</name>
    <dbReference type="NCBI Taxonomy" id="431595"/>
    <lineage>
        <taxon>Eukaryota</taxon>
        <taxon>Sar</taxon>
        <taxon>Stramenopiles</taxon>
        <taxon>Oomycota</taxon>
        <taxon>Peronosporomycetes</taxon>
        <taxon>Pythiales</taxon>
        <taxon>Pythiaceae</taxon>
        <taxon>Globisporangium</taxon>
    </lineage>
</organism>
<dbReference type="InParanoid" id="K3WXB7"/>
<dbReference type="HOGENOM" id="CLU_1450402_0_0_1"/>
<dbReference type="EMBL" id="GL376615">
    <property type="status" value="NOT_ANNOTATED_CDS"/>
    <property type="molecule type" value="Genomic_DNA"/>
</dbReference>
<feature type="domain" description="SWIRM" evidence="5">
    <location>
        <begin position="74"/>
        <end position="165"/>
    </location>
</feature>
<dbReference type="eggNOG" id="KOG1279">
    <property type="taxonomic scope" value="Eukaryota"/>
</dbReference>
<keyword evidence="1" id="KW-0805">Transcription regulation</keyword>
<keyword evidence="2" id="KW-0804">Transcription</keyword>
<dbReference type="Gene3D" id="1.10.10.10">
    <property type="entry name" value="Winged helix-like DNA-binding domain superfamily/Winged helix DNA-binding domain"/>
    <property type="match status" value="1"/>
</dbReference>
<sequence>MSTSPASAAPAAAPAATSASPAPTAASASPTAEAIVPAPPASLSPTPSHASSPPQELSARQGDAPSQDPVEKSVVVPRCSTWFSMDAINPIEKRMLPEFFVNEALYRNFPPGAKSNASKTPQIYLKYRNFMINAYRQQPQVYLTATACRRNLAGDACAILRVHELGFMSRFHRHYRESVSVLGRAVA</sequence>
<protein>
    <recommendedName>
        <fullName evidence="5">SWIRM domain-containing protein</fullName>
    </recommendedName>
</protein>
<reference evidence="7" key="2">
    <citation type="submission" date="2010-04" db="EMBL/GenBank/DDBJ databases">
        <authorList>
            <person name="Buell R."/>
            <person name="Hamilton J."/>
            <person name="Hostetler J."/>
        </authorList>
    </citation>
    <scope>NUCLEOTIDE SEQUENCE [LARGE SCALE GENOMIC DNA]</scope>
    <source>
        <strain evidence="7">DAOM:BR144</strain>
    </source>
</reference>
<keyword evidence="3" id="KW-0539">Nucleus</keyword>
<feature type="compositionally biased region" description="Low complexity" evidence="4">
    <location>
        <begin position="43"/>
        <end position="54"/>
    </location>
</feature>
<reference evidence="7" key="1">
    <citation type="journal article" date="2010" name="Genome Biol.">
        <title>Genome sequence of the necrotrophic plant pathogen Pythium ultimum reveals original pathogenicity mechanisms and effector repertoire.</title>
        <authorList>
            <person name="Levesque C.A."/>
            <person name="Brouwer H."/>
            <person name="Cano L."/>
            <person name="Hamilton J.P."/>
            <person name="Holt C."/>
            <person name="Huitema E."/>
            <person name="Raffaele S."/>
            <person name="Robideau G.P."/>
            <person name="Thines M."/>
            <person name="Win J."/>
            <person name="Zerillo M.M."/>
            <person name="Beakes G.W."/>
            <person name="Boore J.L."/>
            <person name="Busam D."/>
            <person name="Dumas B."/>
            <person name="Ferriera S."/>
            <person name="Fuerstenberg S.I."/>
            <person name="Gachon C.M."/>
            <person name="Gaulin E."/>
            <person name="Govers F."/>
            <person name="Grenville-Briggs L."/>
            <person name="Horner N."/>
            <person name="Hostetler J."/>
            <person name="Jiang R.H."/>
            <person name="Johnson J."/>
            <person name="Krajaejun T."/>
            <person name="Lin H."/>
            <person name="Meijer H.J."/>
            <person name="Moore B."/>
            <person name="Morris P."/>
            <person name="Phuntmart V."/>
            <person name="Puiu D."/>
            <person name="Shetty J."/>
            <person name="Stajich J.E."/>
            <person name="Tripathy S."/>
            <person name="Wawra S."/>
            <person name="van West P."/>
            <person name="Whitty B.R."/>
            <person name="Coutinho P.M."/>
            <person name="Henrissat B."/>
            <person name="Martin F."/>
            <person name="Thomas P.D."/>
            <person name="Tyler B.M."/>
            <person name="De Vries R.P."/>
            <person name="Kamoun S."/>
            <person name="Yandell M."/>
            <person name="Tisserat N."/>
            <person name="Buell C.R."/>
        </authorList>
    </citation>
    <scope>NUCLEOTIDE SEQUENCE</scope>
    <source>
        <strain evidence="7">DAOM:BR144</strain>
    </source>
</reference>